<feature type="chain" id="PRO_5002897014" evidence="2">
    <location>
        <begin position="22"/>
        <end position="387"/>
    </location>
</feature>
<feature type="transmembrane region" description="Helical" evidence="1">
    <location>
        <begin position="92"/>
        <end position="112"/>
    </location>
</feature>
<sequence length="387" mass="42494">MKKLLLVLIMVFLLLPTFAAAQTPDELARQQAEEIDLTQIEEFWNEVQRESGDYLPDFEFRDVLNWFRPGQAEGLSVSEVFQGLWRFMWREIYINLNLLGKLLFLAVVASLLKNLEKAFANDSIASLTQAIVYLALIVIAMQSFTVAVNLGRQTVDNMVEIILSVIPLLLVLLASLGNFASAAIFRPLIIFAVNFFATIIRDLAFPMIYLTTILSIVNHFSPRVTVSKLADLFRNVSVWVMGMTMTIFTGLLAVHGVASSVGDAVTIRTAKFMTGAFLPVVGGMLTDAVETVASATLILKNTVHLAGVLLLFYVVVFPLLKILALVFIYKLAAALIQPLGETNLSDSLNTMGNCLALIFAAVAIVSVIFYLSITIIAGAGNTSFMLR</sequence>
<protein>
    <submittedName>
        <fullName evidence="3">Stage III sporulation protein AE</fullName>
    </submittedName>
</protein>
<dbReference type="AlphaFoldDB" id="C0GE39"/>
<organism evidence="3 4">
    <name type="scientific">Dethiobacter alkaliphilus AHT 1</name>
    <dbReference type="NCBI Taxonomy" id="555088"/>
    <lineage>
        <taxon>Bacteria</taxon>
        <taxon>Bacillati</taxon>
        <taxon>Bacillota</taxon>
        <taxon>Dethiobacteria</taxon>
        <taxon>Dethiobacterales</taxon>
        <taxon>Dethiobacteraceae</taxon>
        <taxon>Dethiobacter</taxon>
    </lineage>
</organism>
<feature type="transmembrane region" description="Helical" evidence="1">
    <location>
        <begin position="124"/>
        <end position="146"/>
    </location>
</feature>
<dbReference type="InterPro" id="IPR014194">
    <property type="entry name" value="Spore_III_AE"/>
</dbReference>
<name>C0GE39_DETAL</name>
<dbReference type="EMBL" id="ACJM01000003">
    <property type="protein sequence ID" value="EEG78333.1"/>
    <property type="molecule type" value="Genomic_DNA"/>
</dbReference>
<evidence type="ECO:0000313" key="4">
    <source>
        <dbReference type="Proteomes" id="UP000006443"/>
    </source>
</evidence>
<evidence type="ECO:0000256" key="2">
    <source>
        <dbReference type="SAM" id="SignalP"/>
    </source>
</evidence>
<keyword evidence="2" id="KW-0732">Signal</keyword>
<comment type="caution">
    <text evidence="3">The sequence shown here is derived from an EMBL/GenBank/DDBJ whole genome shotgun (WGS) entry which is preliminary data.</text>
</comment>
<feature type="transmembrane region" description="Helical" evidence="1">
    <location>
        <begin position="238"/>
        <end position="257"/>
    </location>
</feature>
<gene>
    <name evidence="3" type="ORF">DealDRAFT_0748</name>
</gene>
<feature type="transmembrane region" description="Helical" evidence="1">
    <location>
        <begin position="158"/>
        <end position="176"/>
    </location>
</feature>
<dbReference type="Pfam" id="PF09546">
    <property type="entry name" value="Spore_III_AE"/>
    <property type="match status" value="1"/>
</dbReference>
<proteinExistence type="predicted"/>
<accession>C0GE39</accession>
<feature type="transmembrane region" description="Helical" evidence="1">
    <location>
        <begin position="277"/>
        <end position="299"/>
    </location>
</feature>
<keyword evidence="1" id="KW-0472">Membrane</keyword>
<feature type="transmembrane region" description="Helical" evidence="1">
    <location>
        <begin position="207"/>
        <end position="226"/>
    </location>
</feature>
<dbReference type="NCBIfam" id="TIGR02829">
    <property type="entry name" value="spore_III_AE"/>
    <property type="match status" value="1"/>
</dbReference>
<dbReference type="eggNOG" id="ENOG502Z7PW">
    <property type="taxonomic scope" value="Bacteria"/>
</dbReference>
<reference evidence="3 4" key="1">
    <citation type="submission" date="2009-02" db="EMBL/GenBank/DDBJ databases">
        <title>Sequencing of the draft genome and assembly of Dethiobacter alkaliphilus AHT 1.</title>
        <authorList>
            <consortium name="US DOE Joint Genome Institute (JGI-PGF)"/>
            <person name="Lucas S."/>
            <person name="Copeland A."/>
            <person name="Lapidus A."/>
            <person name="Glavina del Rio T."/>
            <person name="Dalin E."/>
            <person name="Tice H."/>
            <person name="Bruce D."/>
            <person name="Goodwin L."/>
            <person name="Pitluck S."/>
            <person name="Larimer F."/>
            <person name="Land M.L."/>
            <person name="Hauser L."/>
            <person name="Muyzer G."/>
        </authorList>
    </citation>
    <scope>NUCLEOTIDE SEQUENCE [LARGE SCALE GENOMIC DNA]</scope>
    <source>
        <strain evidence="3 4">AHT 1</strain>
    </source>
</reference>
<dbReference type="STRING" id="555088.DealDRAFT_0748"/>
<dbReference type="RefSeq" id="WP_008514996.1">
    <property type="nucleotide sequence ID" value="NZ_ACJM01000003.1"/>
</dbReference>
<keyword evidence="1" id="KW-0812">Transmembrane</keyword>
<feature type="signal peptide" evidence="2">
    <location>
        <begin position="1"/>
        <end position="21"/>
    </location>
</feature>
<feature type="transmembrane region" description="Helical" evidence="1">
    <location>
        <begin position="311"/>
        <end position="336"/>
    </location>
</feature>
<feature type="transmembrane region" description="Helical" evidence="1">
    <location>
        <begin position="356"/>
        <end position="379"/>
    </location>
</feature>
<dbReference type="OrthoDB" id="1706761at2"/>
<evidence type="ECO:0000313" key="3">
    <source>
        <dbReference type="EMBL" id="EEG78333.1"/>
    </source>
</evidence>
<evidence type="ECO:0000256" key="1">
    <source>
        <dbReference type="SAM" id="Phobius"/>
    </source>
</evidence>
<keyword evidence="4" id="KW-1185">Reference proteome</keyword>
<dbReference type="Proteomes" id="UP000006443">
    <property type="component" value="Unassembled WGS sequence"/>
</dbReference>
<keyword evidence="1" id="KW-1133">Transmembrane helix</keyword>